<name>A0A0A9FXM0_ARUDO</name>
<dbReference type="AlphaFoldDB" id="A0A0A9FXM0"/>
<reference evidence="1" key="2">
    <citation type="journal article" date="2015" name="Data Brief">
        <title>Shoot transcriptome of the giant reed, Arundo donax.</title>
        <authorList>
            <person name="Barrero R.A."/>
            <person name="Guerrero F.D."/>
            <person name="Moolhuijzen P."/>
            <person name="Goolsby J.A."/>
            <person name="Tidwell J."/>
            <person name="Bellgard S.E."/>
            <person name="Bellgard M.I."/>
        </authorList>
    </citation>
    <scope>NUCLEOTIDE SEQUENCE</scope>
    <source>
        <tissue evidence="1">Shoot tissue taken approximately 20 cm above the soil surface</tissue>
    </source>
</reference>
<organism evidence="1">
    <name type="scientific">Arundo donax</name>
    <name type="common">Giant reed</name>
    <name type="synonym">Donax arundinaceus</name>
    <dbReference type="NCBI Taxonomy" id="35708"/>
    <lineage>
        <taxon>Eukaryota</taxon>
        <taxon>Viridiplantae</taxon>
        <taxon>Streptophyta</taxon>
        <taxon>Embryophyta</taxon>
        <taxon>Tracheophyta</taxon>
        <taxon>Spermatophyta</taxon>
        <taxon>Magnoliopsida</taxon>
        <taxon>Liliopsida</taxon>
        <taxon>Poales</taxon>
        <taxon>Poaceae</taxon>
        <taxon>PACMAD clade</taxon>
        <taxon>Arundinoideae</taxon>
        <taxon>Arundineae</taxon>
        <taxon>Arundo</taxon>
    </lineage>
</organism>
<proteinExistence type="predicted"/>
<sequence length="85" mass="9979">MLSFIRLKKFFCLQNTSLSFLHGCGMCFNQYSCICGVSNTVLRCFLLCFTYHMVFQYFKGTLWLSATCNFFTYHLTLQNFQGIHV</sequence>
<protein>
    <submittedName>
        <fullName evidence="1">Uncharacterized protein</fullName>
    </submittedName>
</protein>
<evidence type="ECO:0000313" key="1">
    <source>
        <dbReference type="EMBL" id="JAE17575.1"/>
    </source>
</evidence>
<dbReference type="EMBL" id="GBRH01180321">
    <property type="protein sequence ID" value="JAE17575.1"/>
    <property type="molecule type" value="Transcribed_RNA"/>
</dbReference>
<accession>A0A0A9FXM0</accession>
<reference evidence="1" key="1">
    <citation type="submission" date="2014-09" db="EMBL/GenBank/DDBJ databases">
        <authorList>
            <person name="Magalhaes I.L.F."/>
            <person name="Oliveira U."/>
            <person name="Santos F.R."/>
            <person name="Vidigal T.H.D.A."/>
            <person name="Brescovit A.D."/>
            <person name="Santos A.J."/>
        </authorList>
    </citation>
    <scope>NUCLEOTIDE SEQUENCE</scope>
    <source>
        <tissue evidence="1">Shoot tissue taken approximately 20 cm above the soil surface</tissue>
    </source>
</reference>